<dbReference type="Gene3D" id="2.60.40.150">
    <property type="entry name" value="C2 domain"/>
    <property type="match status" value="1"/>
</dbReference>
<evidence type="ECO:0000313" key="5">
    <source>
        <dbReference type="Proteomes" id="UP000440578"/>
    </source>
</evidence>
<dbReference type="Gene3D" id="1.10.357.50">
    <property type="match status" value="1"/>
</dbReference>
<evidence type="ECO:0000256" key="1">
    <source>
        <dbReference type="SAM" id="MobiDB-lite"/>
    </source>
</evidence>
<dbReference type="GO" id="GO:0016081">
    <property type="term" value="P:synaptic vesicle docking"/>
    <property type="evidence" value="ECO:0007669"/>
    <property type="project" value="TreeGrafter"/>
</dbReference>
<evidence type="ECO:0000313" key="4">
    <source>
        <dbReference type="EMBL" id="KAF0298874.1"/>
    </source>
</evidence>
<dbReference type="GO" id="GO:0017075">
    <property type="term" value="F:syntaxin-1 binding"/>
    <property type="evidence" value="ECO:0007669"/>
    <property type="project" value="TreeGrafter"/>
</dbReference>
<dbReference type="GO" id="GO:0061789">
    <property type="term" value="P:dense core granule priming"/>
    <property type="evidence" value="ECO:0007669"/>
    <property type="project" value="TreeGrafter"/>
</dbReference>
<dbReference type="FunFam" id="1.20.58.1100:FF:000002">
    <property type="entry name" value="Unc-13, isoform C"/>
    <property type="match status" value="1"/>
</dbReference>
<dbReference type="EMBL" id="VIIS01001406">
    <property type="protein sequence ID" value="KAF0298874.1"/>
    <property type="molecule type" value="Genomic_DNA"/>
</dbReference>
<keyword evidence="5" id="KW-1185">Reference proteome</keyword>
<dbReference type="Proteomes" id="UP000440578">
    <property type="component" value="Unassembled WGS sequence"/>
</dbReference>
<proteinExistence type="predicted"/>
<feature type="domain" description="C2" evidence="2">
    <location>
        <begin position="296"/>
        <end position="424"/>
    </location>
</feature>
<evidence type="ECO:0000259" key="3">
    <source>
        <dbReference type="PROSITE" id="PS51259"/>
    </source>
</evidence>
<dbReference type="GO" id="GO:0031594">
    <property type="term" value="C:neuromuscular junction"/>
    <property type="evidence" value="ECO:0007669"/>
    <property type="project" value="TreeGrafter"/>
</dbReference>
<dbReference type="GO" id="GO:0030672">
    <property type="term" value="C:synaptic vesicle membrane"/>
    <property type="evidence" value="ECO:0007669"/>
    <property type="project" value="TreeGrafter"/>
</dbReference>
<accession>A0A6A4W540</accession>
<feature type="compositionally biased region" description="Basic and acidic residues" evidence="1">
    <location>
        <begin position="248"/>
        <end position="265"/>
    </location>
</feature>
<comment type="caution">
    <text evidence="4">The sequence shown here is derived from an EMBL/GenBank/DDBJ whole genome shotgun (WGS) entry which is preliminary data.</text>
</comment>
<evidence type="ECO:0000259" key="2">
    <source>
        <dbReference type="PROSITE" id="PS50004"/>
    </source>
</evidence>
<dbReference type="GO" id="GO:0043195">
    <property type="term" value="C:terminal bouton"/>
    <property type="evidence" value="ECO:0007669"/>
    <property type="project" value="TreeGrafter"/>
</dbReference>
<dbReference type="GO" id="GO:0099525">
    <property type="term" value="P:presynaptic dense core vesicle exocytosis"/>
    <property type="evidence" value="ECO:0007669"/>
    <property type="project" value="TreeGrafter"/>
</dbReference>
<dbReference type="GO" id="GO:0042734">
    <property type="term" value="C:presynaptic membrane"/>
    <property type="evidence" value="ECO:0007669"/>
    <property type="project" value="TreeGrafter"/>
</dbReference>
<dbReference type="InterPro" id="IPR027080">
    <property type="entry name" value="Unc-13"/>
</dbReference>
<dbReference type="SMART" id="SM00239">
    <property type="entry name" value="C2"/>
    <property type="match status" value="1"/>
</dbReference>
<dbReference type="PANTHER" id="PTHR10480:SF12">
    <property type="entry name" value="UNC-13, ISOFORM E"/>
    <property type="match status" value="1"/>
</dbReference>
<dbReference type="GO" id="GO:0019992">
    <property type="term" value="F:diacylglycerol binding"/>
    <property type="evidence" value="ECO:0007669"/>
    <property type="project" value="InterPro"/>
</dbReference>
<dbReference type="InterPro" id="IPR035892">
    <property type="entry name" value="C2_domain_sf"/>
</dbReference>
<name>A0A6A4W540_AMPAM</name>
<dbReference type="InterPro" id="IPR014772">
    <property type="entry name" value="Munc13_dom-2"/>
</dbReference>
<protein>
    <submittedName>
        <fullName evidence="4">Protein unc-13 B</fullName>
    </submittedName>
</protein>
<dbReference type="CDD" id="cd08395">
    <property type="entry name" value="C2C_Munc13"/>
    <property type="match status" value="1"/>
</dbReference>
<dbReference type="PROSITE" id="PS51259">
    <property type="entry name" value="MHD2"/>
    <property type="match status" value="1"/>
</dbReference>
<organism evidence="4 5">
    <name type="scientific">Amphibalanus amphitrite</name>
    <name type="common">Striped barnacle</name>
    <name type="synonym">Balanus amphitrite</name>
    <dbReference type="NCBI Taxonomy" id="1232801"/>
    <lineage>
        <taxon>Eukaryota</taxon>
        <taxon>Metazoa</taxon>
        <taxon>Ecdysozoa</taxon>
        <taxon>Arthropoda</taxon>
        <taxon>Crustacea</taxon>
        <taxon>Multicrustacea</taxon>
        <taxon>Cirripedia</taxon>
        <taxon>Thoracica</taxon>
        <taxon>Thoracicalcarea</taxon>
        <taxon>Balanomorpha</taxon>
        <taxon>Balanoidea</taxon>
        <taxon>Balanidae</taxon>
        <taxon>Amphibalaninae</taxon>
        <taxon>Amphibalanus</taxon>
    </lineage>
</organism>
<dbReference type="PROSITE" id="PS50004">
    <property type="entry name" value="C2"/>
    <property type="match status" value="1"/>
</dbReference>
<feature type="domain" description="MHD2" evidence="3">
    <location>
        <begin position="91"/>
        <end position="213"/>
    </location>
</feature>
<dbReference type="InterPro" id="IPR000008">
    <property type="entry name" value="C2_dom"/>
</dbReference>
<dbReference type="GO" id="GO:0035249">
    <property type="term" value="P:synaptic transmission, glutamatergic"/>
    <property type="evidence" value="ECO:0007669"/>
    <property type="project" value="TreeGrafter"/>
</dbReference>
<dbReference type="PANTHER" id="PTHR10480">
    <property type="entry name" value="PROTEIN UNC-13 HOMOLOG"/>
    <property type="match status" value="1"/>
</dbReference>
<dbReference type="SUPFAM" id="SSF49562">
    <property type="entry name" value="C2 domain (Calcium/lipid-binding domain, CaLB)"/>
    <property type="match status" value="1"/>
</dbReference>
<dbReference type="FunFam" id="2.60.40.150:FF:000014">
    <property type="entry name" value="protein unc-13 homolog B"/>
    <property type="match status" value="1"/>
</dbReference>
<feature type="region of interest" description="Disordered" evidence="1">
    <location>
        <begin position="220"/>
        <end position="267"/>
    </location>
</feature>
<gene>
    <name evidence="4" type="primary">Unc13b_1</name>
    <name evidence="4" type="ORF">FJT64_003801</name>
</gene>
<dbReference type="AlphaFoldDB" id="A0A6A4W540"/>
<dbReference type="GO" id="GO:0016082">
    <property type="term" value="P:synaptic vesicle priming"/>
    <property type="evidence" value="ECO:0007669"/>
    <property type="project" value="TreeGrafter"/>
</dbReference>
<dbReference type="GO" id="GO:0098831">
    <property type="term" value="C:presynaptic active zone cytoplasmic component"/>
    <property type="evidence" value="ECO:0007669"/>
    <property type="project" value="TreeGrafter"/>
</dbReference>
<reference evidence="4 5" key="1">
    <citation type="submission" date="2019-07" db="EMBL/GenBank/DDBJ databases">
        <title>Draft genome assembly of a fouling barnacle, Amphibalanus amphitrite (Darwin, 1854): The first reference genome for Thecostraca.</title>
        <authorList>
            <person name="Kim W."/>
        </authorList>
    </citation>
    <scope>NUCLEOTIDE SEQUENCE [LARGE SCALE GENOMIC DNA]</scope>
    <source>
        <strain evidence="4">SNU_AA5</strain>
        <tissue evidence="4">Soma without cirri and trophi</tissue>
    </source>
</reference>
<dbReference type="InterPro" id="IPR010439">
    <property type="entry name" value="MUN_dom"/>
</dbReference>
<dbReference type="Gene3D" id="1.20.58.1100">
    <property type="match status" value="1"/>
</dbReference>
<dbReference type="Pfam" id="PF06292">
    <property type="entry name" value="MUN"/>
    <property type="match status" value="1"/>
</dbReference>
<sequence>MNNIQQLRVELEKMYNQMGGESLEEGAANILKELQQSLNAVLDDLAQMFAKSLERKIATSVMELGNLLSAIKGGGQLNQPTNRNIVAAEADEVLTPLMDLLDGSLSLYAQSCEKTVLKRLLKELWRIVMTTMEKAVVLPPMSDKSDISKEAEKNLSPKQCAVLDVALDTIKQYFHAGGNGLKKTFLDKSPELQSLRYALSLYTQTTDTLIKTFVSSQTNQVQQNRHKFSAGAGGATSRSPGAPAVPEETDRWPDEEPPPDGKDGIESPTIAMAQSLPEAAAAKAKRQDAPTVEEGGVGEISIQVDLFTHPGTGEHKVTVKVVAANDIRWTAQSGMFRPFVEINLIGPHLADKRRKHATKSKSNNWSPKFNETFHFMIGNEESLDSYELHICVRDYCFARDDRLVGVAIIQLKDIVDQGSCACWLTLGKRCQMDETGWTIMRILSQRTNDEVAKEFVKLKSDIRSADPVPGAPGSQ</sequence>
<dbReference type="GO" id="GO:0005516">
    <property type="term" value="F:calmodulin binding"/>
    <property type="evidence" value="ECO:0007669"/>
    <property type="project" value="TreeGrafter"/>
</dbReference>
<dbReference type="Pfam" id="PF00168">
    <property type="entry name" value="C2"/>
    <property type="match status" value="1"/>
</dbReference>